<organism evidence="2 3">
    <name type="scientific">Meloidogyne graminicola</name>
    <dbReference type="NCBI Taxonomy" id="189291"/>
    <lineage>
        <taxon>Eukaryota</taxon>
        <taxon>Metazoa</taxon>
        <taxon>Ecdysozoa</taxon>
        <taxon>Nematoda</taxon>
        <taxon>Chromadorea</taxon>
        <taxon>Rhabditida</taxon>
        <taxon>Tylenchina</taxon>
        <taxon>Tylenchomorpha</taxon>
        <taxon>Tylenchoidea</taxon>
        <taxon>Meloidogynidae</taxon>
        <taxon>Meloidogyninae</taxon>
        <taxon>Meloidogyne</taxon>
    </lineage>
</organism>
<dbReference type="EMBL" id="JABEBT010000015">
    <property type="protein sequence ID" value="KAF7638066.1"/>
    <property type="molecule type" value="Genomic_DNA"/>
</dbReference>
<dbReference type="PANTHER" id="PTHR12121:SF37">
    <property type="entry name" value="2',5'-PHOSPHODIESTERASE 12"/>
    <property type="match status" value="1"/>
</dbReference>
<dbReference type="GO" id="GO:0000175">
    <property type="term" value="F:3'-5'-RNA exonuclease activity"/>
    <property type="evidence" value="ECO:0007669"/>
    <property type="project" value="TreeGrafter"/>
</dbReference>
<accession>A0A8S9ZYH3</accession>
<dbReference type="PANTHER" id="PTHR12121">
    <property type="entry name" value="CARBON CATABOLITE REPRESSOR PROTEIN 4"/>
    <property type="match status" value="1"/>
</dbReference>
<evidence type="ECO:0000313" key="3">
    <source>
        <dbReference type="Proteomes" id="UP000605970"/>
    </source>
</evidence>
<feature type="domain" description="Endonuclease/exonuclease/phosphatase" evidence="1">
    <location>
        <begin position="324"/>
        <end position="517"/>
    </location>
</feature>
<dbReference type="GO" id="GO:0005739">
    <property type="term" value="C:mitochondrion"/>
    <property type="evidence" value="ECO:0007669"/>
    <property type="project" value="TreeGrafter"/>
</dbReference>
<dbReference type="GO" id="GO:0000288">
    <property type="term" value="P:nuclear-transcribed mRNA catabolic process, deadenylation-dependent decay"/>
    <property type="evidence" value="ECO:0007669"/>
    <property type="project" value="TreeGrafter"/>
</dbReference>
<evidence type="ECO:0000313" key="2">
    <source>
        <dbReference type="EMBL" id="KAF7638066.1"/>
    </source>
</evidence>
<dbReference type="InterPro" id="IPR005135">
    <property type="entry name" value="Endo/exonuclease/phosphatase"/>
</dbReference>
<evidence type="ECO:0000259" key="1">
    <source>
        <dbReference type="Pfam" id="PF03372"/>
    </source>
</evidence>
<gene>
    <name evidence="2" type="ORF">Mgra_00002519</name>
</gene>
<dbReference type="OrthoDB" id="412787at2759"/>
<proteinExistence type="predicted"/>
<dbReference type="Pfam" id="PF03372">
    <property type="entry name" value="Exo_endo_phos"/>
    <property type="match status" value="1"/>
</dbReference>
<keyword evidence="3" id="KW-1185">Reference proteome</keyword>
<reference evidence="2" key="1">
    <citation type="journal article" date="2020" name="Ecol. Evol.">
        <title>Genome structure and content of the rice root-knot nematode (Meloidogyne graminicola).</title>
        <authorList>
            <person name="Phan N.T."/>
            <person name="Danchin E.G.J."/>
            <person name="Klopp C."/>
            <person name="Perfus-Barbeoch L."/>
            <person name="Kozlowski D.K."/>
            <person name="Koutsovoulos G.D."/>
            <person name="Lopez-Roques C."/>
            <person name="Bouchez O."/>
            <person name="Zahm M."/>
            <person name="Besnard G."/>
            <person name="Bellafiore S."/>
        </authorList>
    </citation>
    <scope>NUCLEOTIDE SEQUENCE</scope>
    <source>
        <strain evidence="2">VN-18</strain>
    </source>
</reference>
<name>A0A8S9ZYH3_9BILA</name>
<comment type="caution">
    <text evidence="2">The sequence shown here is derived from an EMBL/GenBank/DDBJ whole genome shotgun (WGS) entry which is preliminary data.</text>
</comment>
<dbReference type="SUPFAM" id="SSF56219">
    <property type="entry name" value="DNase I-like"/>
    <property type="match status" value="1"/>
</dbReference>
<dbReference type="Proteomes" id="UP000605970">
    <property type="component" value="Unassembled WGS sequence"/>
</dbReference>
<sequence>MKYVLNKTNTILFNSLKASFKLLKITNFIQIEEHIRSFNRMVLQEGKFFVWQDFDTTLLLNERSLQIAFDFYHSDKIDRIYMKRGYSDNLAGTKKRLQAKINNLFNKKGNCELPVRLFTEHGEILDDKTKNFDIFFGQHPCTKIEIGDAEYIVVKDTPWLDKLEIALEPLVGCPLMPSVDWKTIDPIAKYHWFVGNTIPKQAKILFDNSSQCGISIDGYTFVSTFPFYCPTEEDLNKYIAVVVQFSGEDIGRMAFSPIRVKRPTENKNDCLIFEKRQEQFCKEKLSGNKYRILSYNVLAHLYIKSTLNKKEQENQYFPYCPKEFQYDSYRYPLLLKEIQGYNADILFLQEVDVRFQKRFLIQFLKIKGYTPIFNCKENQVNEGLIIASRTDRFNNNGNYTAKLSDLLKLPSNSDILEFLKNKPNSYKIISTRPSIIQIVHLSSIENPKIQLIAVNTHLHFDPLYEDVKYFQAALCVRYIDSITKKIKSLQKNTQKIQIIFCGDFNFEPNSKPAKLLRNDINKEVNNSIQQNIKKKEQQNQFNLFSFY</sequence>
<dbReference type="AlphaFoldDB" id="A0A8S9ZYH3"/>
<dbReference type="Gene3D" id="3.60.10.10">
    <property type="entry name" value="Endonuclease/exonuclease/phosphatase"/>
    <property type="match status" value="1"/>
</dbReference>
<dbReference type="InterPro" id="IPR050410">
    <property type="entry name" value="CCR4/nocturin_mRNA_transcr"/>
</dbReference>
<dbReference type="InterPro" id="IPR036691">
    <property type="entry name" value="Endo/exonu/phosph_ase_sf"/>
</dbReference>
<protein>
    <submittedName>
        <fullName evidence="2">Endo/exonuclease/phosphatase domain-containing protein</fullName>
    </submittedName>
</protein>